<dbReference type="WBParaSite" id="maker-unitig_19441-snap-gene-0.1-mRNA-1">
    <property type="protein sequence ID" value="maker-unitig_19441-snap-gene-0.1-mRNA-1"/>
    <property type="gene ID" value="maker-unitig_19441-snap-gene-0.1"/>
</dbReference>
<reference evidence="2" key="1">
    <citation type="submission" date="2016-11" db="UniProtKB">
        <authorList>
            <consortium name="WormBaseParasite"/>
        </authorList>
    </citation>
    <scope>IDENTIFICATION</scope>
</reference>
<accession>A0A1I8F3Q7</accession>
<keyword evidence="1" id="KW-1185">Reference proteome</keyword>
<dbReference type="Proteomes" id="UP000095280">
    <property type="component" value="Unplaced"/>
</dbReference>
<name>A0A1I8F3Q7_9PLAT</name>
<dbReference type="AlphaFoldDB" id="A0A1I8F3Q7"/>
<organism evidence="1 2">
    <name type="scientific">Macrostomum lignano</name>
    <dbReference type="NCBI Taxonomy" id="282301"/>
    <lineage>
        <taxon>Eukaryota</taxon>
        <taxon>Metazoa</taxon>
        <taxon>Spiralia</taxon>
        <taxon>Lophotrochozoa</taxon>
        <taxon>Platyhelminthes</taxon>
        <taxon>Rhabditophora</taxon>
        <taxon>Macrostomorpha</taxon>
        <taxon>Macrostomida</taxon>
        <taxon>Macrostomidae</taxon>
        <taxon>Macrostomum</taxon>
    </lineage>
</organism>
<evidence type="ECO:0000313" key="2">
    <source>
        <dbReference type="WBParaSite" id="maker-unitig_19441-snap-gene-0.1-mRNA-1"/>
    </source>
</evidence>
<evidence type="ECO:0000313" key="1">
    <source>
        <dbReference type="Proteomes" id="UP000095280"/>
    </source>
</evidence>
<protein>
    <submittedName>
        <fullName evidence="2">Transmembrane protein 150B</fullName>
    </submittedName>
</protein>
<sequence length="247" mass="26540">LSHLSSAMGNAVIKLTGLSMGIQWACFPWPTTWAPRNSTTSPELSPTSPCWDSPPSGLFPPVGLRGWAPVCMAGLWTLRLGCFLGYRGLRSGDRRFNRIKPPGPCRRVALGNLAPTLTALACMSAAGAAAARRPVCLREQLGWALFCFGLTIEAVARLAEAGLQVRPGQRQALHLQRAVGSQPAPELLWRAVPVGGPRRLRLRKLQPAAALGEPGRAGAELLPGCSCPACRCWRPARKRWGSDPPTR</sequence>
<proteinExistence type="predicted"/>